<dbReference type="PANTHER" id="PTHR30026">
    <property type="entry name" value="OUTER MEMBRANE PROTEIN TOLC"/>
    <property type="match status" value="1"/>
</dbReference>
<dbReference type="AlphaFoldDB" id="A0A6H3F3Q6"/>
<evidence type="ECO:0000256" key="2">
    <source>
        <dbReference type="ARBA" id="ARBA00007613"/>
    </source>
</evidence>
<accession>A0A6H3F3Q6</accession>
<feature type="signal peptide" evidence="8">
    <location>
        <begin position="1"/>
        <end position="29"/>
    </location>
</feature>
<comment type="subcellular location">
    <subcellularLocation>
        <location evidence="1">Cell outer membrane</location>
    </subcellularLocation>
</comment>
<evidence type="ECO:0000256" key="4">
    <source>
        <dbReference type="ARBA" id="ARBA00022452"/>
    </source>
</evidence>
<sequence length="488" mass="55382">MQRAHTTIPGPLPLLLLLMALSLALCACASSKAGLKSPELPARHWLEEAPGVPVENKAKLEAAVPNLYDPSKVFSFEDCVFLTIQQSPLLVNSAVELEIKRVALTNAVWKYLPEPRMTLTVSNNLTRYNMDHKDTPGDYGQTKFQVGFYAAFPNPVATYFEHQVQKAMVNLAIATHRKAVGEAIYKIAQAYLQLQAQSNIVKAQQELLPLGKELVDYWQQVESVEGRQGVSLNLAQQHQRELELMLEQTRMRETMQRTQLKILAGVEPQQRLNVDTDSADGILAGFDGRKLTWDNRWPATEDDLLLRGQVKLADYNIMVAWAQYLPDMSLSLNNNPPSGQYQPASGSEDTFLHFNISFPLVDWGRRYRGVQTARMQKAQAFHEMARKRTDYSNNWLQAEQRVSLAETELKLAKTRLDTAAMQYKEAHISFNEGIEQFPEVAKRHEAEVQARVAYIKADLECRLARLEWMYVANLLQERFLGLPAKEIL</sequence>
<proteinExistence type="inferred from homology"/>
<gene>
    <name evidence="9" type="ORF">EB812_09145</name>
</gene>
<comment type="caution">
    <text evidence="9">The sequence shown here is derived from an EMBL/GenBank/DDBJ whole genome shotgun (WGS) entry which is preliminary data.</text>
</comment>
<name>A0A6H3F3Q6_9BACT</name>
<keyword evidence="8" id="KW-0732">Signal</keyword>
<dbReference type="PANTHER" id="PTHR30026:SF20">
    <property type="entry name" value="OUTER MEMBRANE PROTEIN TOLC"/>
    <property type="match status" value="1"/>
</dbReference>
<dbReference type="SUPFAM" id="SSF56954">
    <property type="entry name" value="Outer membrane efflux proteins (OEP)"/>
    <property type="match status" value="1"/>
</dbReference>
<keyword evidence="6" id="KW-0472">Membrane</keyword>
<evidence type="ECO:0000256" key="6">
    <source>
        <dbReference type="ARBA" id="ARBA00023136"/>
    </source>
</evidence>
<dbReference type="GO" id="GO:0015288">
    <property type="term" value="F:porin activity"/>
    <property type="evidence" value="ECO:0007669"/>
    <property type="project" value="TreeGrafter"/>
</dbReference>
<dbReference type="InterPro" id="IPR003423">
    <property type="entry name" value="OMP_efflux"/>
</dbReference>
<evidence type="ECO:0000256" key="5">
    <source>
        <dbReference type="ARBA" id="ARBA00022692"/>
    </source>
</evidence>
<dbReference type="EMBL" id="SIXC01000011">
    <property type="protein sequence ID" value="TBH78979.1"/>
    <property type="molecule type" value="Genomic_DNA"/>
</dbReference>
<keyword evidence="4" id="KW-1134">Transmembrane beta strand</keyword>
<keyword evidence="3" id="KW-0813">Transport</keyword>
<dbReference type="Pfam" id="PF02321">
    <property type="entry name" value="OEP"/>
    <property type="match status" value="1"/>
</dbReference>
<evidence type="ECO:0000256" key="1">
    <source>
        <dbReference type="ARBA" id="ARBA00004442"/>
    </source>
</evidence>
<dbReference type="Gene3D" id="1.20.1600.10">
    <property type="entry name" value="Outer membrane efflux proteins (OEP)"/>
    <property type="match status" value="1"/>
</dbReference>
<dbReference type="Proteomes" id="UP000292919">
    <property type="component" value="Unassembled WGS sequence"/>
</dbReference>
<keyword evidence="5" id="KW-0812">Transmembrane</keyword>
<comment type="similarity">
    <text evidence="2">Belongs to the outer membrane factor (OMF) (TC 1.B.17) family.</text>
</comment>
<dbReference type="RefSeq" id="WP_118230381.1">
    <property type="nucleotide sequence ID" value="NZ_DBFBQU010000194.1"/>
</dbReference>
<protein>
    <submittedName>
        <fullName evidence="9">TolC family protein</fullName>
    </submittedName>
</protein>
<evidence type="ECO:0000256" key="7">
    <source>
        <dbReference type="ARBA" id="ARBA00023237"/>
    </source>
</evidence>
<dbReference type="PROSITE" id="PS51257">
    <property type="entry name" value="PROKAR_LIPOPROTEIN"/>
    <property type="match status" value="1"/>
</dbReference>
<evidence type="ECO:0000256" key="3">
    <source>
        <dbReference type="ARBA" id="ARBA00022448"/>
    </source>
</evidence>
<keyword evidence="7" id="KW-0998">Cell outer membrane</keyword>
<evidence type="ECO:0000313" key="10">
    <source>
        <dbReference type="Proteomes" id="UP000292919"/>
    </source>
</evidence>
<feature type="chain" id="PRO_5026095808" evidence="8">
    <location>
        <begin position="30"/>
        <end position="488"/>
    </location>
</feature>
<evidence type="ECO:0000256" key="8">
    <source>
        <dbReference type="SAM" id="SignalP"/>
    </source>
</evidence>
<organism evidence="9 10">
    <name type="scientific">Desulfovibrio legallii</name>
    <dbReference type="NCBI Taxonomy" id="571438"/>
    <lineage>
        <taxon>Bacteria</taxon>
        <taxon>Pseudomonadati</taxon>
        <taxon>Thermodesulfobacteriota</taxon>
        <taxon>Desulfovibrionia</taxon>
        <taxon>Desulfovibrionales</taxon>
        <taxon>Desulfovibrionaceae</taxon>
        <taxon>Desulfovibrio</taxon>
    </lineage>
</organism>
<dbReference type="GO" id="GO:0015562">
    <property type="term" value="F:efflux transmembrane transporter activity"/>
    <property type="evidence" value="ECO:0007669"/>
    <property type="project" value="InterPro"/>
</dbReference>
<dbReference type="GO" id="GO:0009279">
    <property type="term" value="C:cell outer membrane"/>
    <property type="evidence" value="ECO:0007669"/>
    <property type="project" value="UniProtKB-SubCell"/>
</dbReference>
<dbReference type="GO" id="GO:1990281">
    <property type="term" value="C:efflux pump complex"/>
    <property type="evidence" value="ECO:0007669"/>
    <property type="project" value="TreeGrafter"/>
</dbReference>
<evidence type="ECO:0000313" key="9">
    <source>
        <dbReference type="EMBL" id="TBH78979.1"/>
    </source>
</evidence>
<reference evidence="9 10" key="1">
    <citation type="submission" date="2018-12" db="EMBL/GenBank/DDBJ databases">
        <title>First genome draft of Desulfovibrio legallis sp. nov.</title>
        <authorList>
            <person name="Ben Dhia O."/>
            <person name="Najjari A."/>
            <person name="Ferjani R."/>
            <person name="Fhoula I."/>
            <person name="Fardeau M.-L."/>
            <person name="Boudabbous A."/>
            <person name="Ouzari H.I."/>
        </authorList>
    </citation>
    <scope>NUCLEOTIDE SEQUENCE [LARGE SCALE GENOMIC DNA]</scope>
    <source>
        <strain evidence="9 10">H1T</strain>
    </source>
</reference>
<keyword evidence="10" id="KW-1185">Reference proteome</keyword>
<dbReference type="InterPro" id="IPR051906">
    <property type="entry name" value="TolC-like"/>
</dbReference>